<evidence type="ECO:0000256" key="3">
    <source>
        <dbReference type="ARBA" id="ARBA00023163"/>
    </source>
</evidence>
<organism evidence="5 6">
    <name type="scientific">Paractinoplanes ferrugineus</name>
    <dbReference type="NCBI Taxonomy" id="113564"/>
    <lineage>
        <taxon>Bacteria</taxon>
        <taxon>Bacillati</taxon>
        <taxon>Actinomycetota</taxon>
        <taxon>Actinomycetes</taxon>
        <taxon>Micromonosporales</taxon>
        <taxon>Micromonosporaceae</taxon>
        <taxon>Paractinoplanes</taxon>
    </lineage>
</organism>
<dbReference type="SUPFAM" id="SSF46785">
    <property type="entry name" value="Winged helix' DNA-binding domain"/>
    <property type="match status" value="1"/>
</dbReference>
<keyword evidence="2" id="KW-0238">DNA-binding</keyword>
<keyword evidence="3" id="KW-0804">Transcription</keyword>
<dbReference type="PANTHER" id="PTHR42756">
    <property type="entry name" value="TRANSCRIPTIONAL REGULATOR, MARR"/>
    <property type="match status" value="1"/>
</dbReference>
<dbReference type="RefSeq" id="WP_203822585.1">
    <property type="nucleotide sequence ID" value="NZ_BAAABP010000012.1"/>
</dbReference>
<dbReference type="PROSITE" id="PS01117">
    <property type="entry name" value="HTH_MARR_1"/>
    <property type="match status" value="1"/>
</dbReference>
<dbReference type="PRINTS" id="PR00598">
    <property type="entry name" value="HTHMARR"/>
</dbReference>
<dbReference type="GO" id="GO:0003677">
    <property type="term" value="F:DNA binding"/>
    <property type="evidence" value="ECO:0007669"/>
    <property type="project" value="UniProtKB-KW"/>
</dbReference>
<dbReference type="Proteomes" id="UP000598174">
    <property type="component" value="Unassembled WGS sequence"/>
</dbReference>
<evidence type="ECO:0000256" key="1">
    <source>
        <dbReference type="ARBA" id="ARBA00023015"/>
    </source>
</evidence>
<feature type="domain" description="HTH marR-type" evidence="4">
    <location>
        <begin position="16"/>
        <end position="148"/>
    </location>
</feature>
<dbReference type="GO" id="GO:0003700">
    <property type="term" value="F:DNA-binding transcription factor activity"/>
    <property type="evidence" value="ECO:0007669"/>
    <property type="project" value="InterPro"/>
</dbReference>
<dbReference type="InterPro" id="IPR000835">
    <property type="entry name" value="HTH_MarR-typ"/>
</dbReference>
<dbReference type="AlphaFoldDB" id="A0A919J9Z6"/>
<dbReference type="PROSITE" id="PS50995">
    <property type="entry name" value="HTH_MARR_2"/>
    <property type="match status" value="1"/>
</dbReference>
<dbReference type="InterPro" id="IPR036390">
    <property type="entry name" value="WH_DNA-bd_sf"/>
</dbReference>
<dbReference type="InterPro" id="IPR036388">
    <property type="entry name" value="WH-like_DNA-bd_sf"/>
</dbReference>
<gene>
    <name evidence="5" type="ORF">Afe05nite_80840</name>
</gene>
<name>A0A919J9Z6_9ACTN</name>
<evidence type="ECO:0000259" key="4">
    <source>
        <dbReference type="PROSITE" id="PS50995"/>
    </source>
</evidence>
<evidence type="ECO:0000256" key="2">
    <source>
        <dbReference type="ARBA" id="ARBA00023125"/>
    </source>
</evidence>
<keyword evidence="1" id="KW-0805">Transcription regulation</keyword>
<comment type="caution">
    <text evidence="5">The sequence shown here is derived from an EMBL/GenBank/DDBJ whole genome shotgun (WGS) entry which is preliminary data.</text>
</comment>
<protein>
    <recommendedName>
        <fullName evidence="4">HTH marR-type domain-containing protein</fullName>
    </recommendedName>
</protein>
<dbReference type="EMBL" id="BOMM01000080">
    <property type="protein sequence ID" value="GIE16244.1"/>
    <property type="molecule type" value="Genomic_DNA"/>
</dbReference>
<dbReference type="Gene3D" id="1.10.10.10">
    <property type="entry name" value="Winged helix-like DNA-binding domain superfamily/Winged helix DNA-binding domain"/>
    <property type="match status" value="1"/>
</dbReference>
<dbReference type="InterPro" id="IPR023187">
    <property type="entry name" value="Tscrpt_reg_MarR-type_CS"/>
</dbReference>
<evidence type="ECO:0000313" key="5">
    <source>
        <dbReference type="EMBL" id="GIE16244.1"/>
    </source>
</evidence>
<evidence type="ECO:0000313" key="6">
    <source>
        <dbReference type="Proteomes" id="UP000598174"/>
    </source>
</evidence>
<accession>A0A919J9Z6</accession>
<dbReference type="SMART" id="SM00347">
    <property type="entry name" value="HTH_MARR"/>
    <property type="match status" value="1"/>
</dbReference>
<dbReference type="PANTHER" id="PTHR42756:SF1">
    <property type="entry name" value="TRANSCRIPTIONAL REPRESSOR OF EMRAB OPERON"/>
    <property type="match status" value="1"/>
</dbReference>
<proteinExistence type="predicted"/>
<keyword evidence="6" id="KW-1185">Reference proteome</keyword>
<sequence>MAGRTRDVDIADRDEQEPVGRLINLTAKAMRSHYDLVMAESGSTFAFWTVLAVLETRGPMIQRQLAESLSIEGPTLTRSLSMMEGQGLVARERTGEDRRATMVRTTAAGHALFVKLRRAMAEANRTLLDGVTAEELAGLRTSLTRIRDNSRAAGRRSRLR</sequence>
<dbReference type="Pfam" id="PF01047">
    <property type="entry name" value="MarR"/>
    <property type="match status" value="1"/>
</dbReference>
<reference evidence="5" key="1">
    <citation type="submission" date="2021-01" db="EMBL/GenBank/DDBJ databases">
        <title>Whole genome shotgun sequence of Actinoplanes ferrugineus NBRC 15555.</title>
        <authorList>
            <person name="Komaki H."/>
            <person name="Tamura T."/>
        </authorList>
    </citation>
    <scope>NUCLEOTIDE SEQUENCE</scope>
    <source>
        <strain evidence="5">NBRC 15555</strain>
    </source>
</reference>